<proteinExistence type="predicted"/>
<dbReference type="Gene3D" id="3.10.20.30">
    <property type="match status" value="1"/>
</dbReference>
<protein>
    <submittedName>
        <fullName evidence="1">Thiamine biosynthesis protein</fullName>
    </submittedName>
</protein>
<dbReference type="RefSeq" id="YP_009628787.1">
    <property type="nucleotide sequence ID" value="NC_042171.1"/>
</dbReference>
<dbReference type="CDD" id="cd00565">
    <property type="entry name" value="Ubl_ThiS"/>
    <property type="match status" value="1"/>
</dbReference>
<dbReference type="InterPro" id="IPR010035">
    <property type="entry name" value="Thi_S"/>
</dbReference>
<dbReference type="AlphaFoldDB" id="A0A4D6BLE2"/>
<keyword evidence="1" id="KW-0934">Plastid</keyword>
<dbReference type="Pfam" id="PF02597">
    <property type="entry name" value="ThiS"/>
    <property type="match status" value="1"/>
</dbReference>
<dbReference type="GeneID" id="40138716"/>
<dbReference type="PANTHER" id="PTHR34472:SF1">
    <property type="entry name" value="SULFUR CARRIER PROTEIN THIS"/>
    <property type="match status" value="1"/>
</dbReference>
<accession>A0A4D6BLE2</accession>
<dbReference type="NCBIfam" id="TIGR01683">
    <property type="entry name" value="thiS"/>
    <property type="match status" value="1"/>
</dbReference>
<evidence type="ECO:0000313" key="1">
    <source>
        <dbReference type="EMBL" id="QBX88570.1"/>
    </source>
</evidence>
<dbReference type="EMBL" id="MH026108">
    <property type="protein sequence ID" value="QBX88570.1"/>
    <property type="molecule type" value="Genomic_DNA"/>
</dbReference>
<reference evidence="1" key="1">
    <citation type="journal article" date="2019" name="Phycologia">
        <title>Chloroplast and mitochondrial genomes of Balbiania investiens (Balbianiales, Nemaliophycidae).</title>
        <authorList>
            <person name="Evans J.R."/>
            <person name="StAmour N."/>
            <person name="Verbruggen H."/>
            <person name="Salomaki E.D."/>
            <person name="Vis M.L."/>
        </authorList>
    </citation>
    <scope>NUCLEOTIDE SEQUENCE</scope>
</reference>
<geneLocation type="plastid" evidence="1"/>
<gene>
    <name evidence="1" type="primary">thiS</name>
</gene>
<dbReference type="InterPro" id="IPR003749">
    <property type="entry name" value="ThiS/MoaD-like"/>
</dbReference>
<dbReference type="InterPro" id="IPR016155">
    <property type="entry name" value="Mopterin_synth/thiamin_S_b"/>
</dbReference>
<organism evidence="1">
    <name type="scientific">Balbiania investiens</name>
    <dbReference type="NCBI Taxonomy" id="111861"/>
    <lineage>
        <taxon>Eukaryota</taxon>
        <taxon>Rhodophyta</taxon>
        <taxon>Florideophyceae</taxon>
        <taxon>Nemaliophycidae</taxon>
        <taxon>Balbianiales</taxon>
        <taxon>Balbianiaceae</taxon>
        <taxon>Balbiania</taxon>
    </lineage>
</organism>
<dbReference type="SUPFAM" id="SSF54285">
    <property type="entry name" value="MoaD/ThiS"/>
    <property type="match status" value="1"/>
</dbReference>
<sequence length="120" mass="13626">MTGFEPANNEVTIHCLNHLATPATSYLDCNIFIDCTSTVLIDNFILFHFMNTSYLTLEINGQPFNCLNSMSLQDIIIYLNIDTRQVLVEYNNEILDHQYLSHTLVQQNDKLEIITIVGGG</sequence>
<dbReference type="PANTHER" id="PTHR34472">
    <property type="entry name" value="SULFUR CARRIER PROTEIN THIS"/>
    <property type="match status" value="1"/>
</dbReference>
<dbReference type="InterPro" id="IPR012675">
    <property type="entry name" value="Beta-grasp_dom_sf"/>
</dbReference>
<name>A0A4D6BLE2_9FLOR</name>